<feature type="compositionally biased region" description="Polar residues" evidence="5">
    <location>
        <begin position="203"/>
        <end position="220"/>
    </location>
</feature>
<evidence type="ECO:0000256" key="5">
    <source>
        <dbReference type="SAM" id="MobiDB-lite"/>
    </source>
</evidence>
<dbReference type="GO" id="GO:0043165">
    <property type="term" value="P:Gram-negative-bacterium-type cell outer membrane assembly"/>
    <property type="evidence" value="ECO:0007669"/>
    <property type="project" value="UniProtKB-UniRule"/>
</dbReference>
<dbReference type="InterPro" id="IPR026592">
    <property type="entry name" value="BamE"/>
</dbReference>
<keyword evidence="2 4" id="KW-0472">Membrane</keyword>
<evidence type="ECO:0000256" key="2">
    <source>
        <dbReference type="ARBA" id="ARBA00023136"/>
    </source>
</evidence>
<evidence type="ECO:0000313" key="7">
    <source>
        <dbReference type="EMBL" id="SAI32713.1"/>
    </source>
</evidence>
<reference evidence="7 8" key="1">
    <citation type="submission" date="2016-03" db="EMBL/GenBank/DDBJ databases">
        <authorList>
            <consortium name="Pathogen Informatics"/>
        </authorList>
    </citation>
    <scope>NUCLEOTIDE SEQUENCE [LARGE SCALE GENOMIC DNA]</scope>
    <source>
        <strain evidence="7 8">NCTC13364</strain>
    </source>
</reference>
<dbReference type="GO" id="GO:0030674">
    <property type="term" value="F:protein-macromolecule adaptor activity"/>
    <property type="evidence" value="ECO:0007669"/>
    <property type="project" value="TreeGrafter"/>
</dbReference>
<evidence type="ECO:0000256" key="1">
    <source>
        <dbReference type="ARBA" id="ARBA00022729"/>
    </source>
</evidence>
<keyword evidence="4 7" id="KW-0449">Lipoprotein</keyword>
<accession>A0A157PGR3</accession>
<dbReference type="GO" id="GO:1990063">
    <property type="term" value="C:Bam protein complex"/>
    <property type="evidence" value="ECO:0007669"/>
    <property type="project" value="TreeGrafter"/>
</dbReference>
<feature type="compositionally biased region" description="Basic and acidic residues" evidence="5">
    <location>
        <begin position="167"/>
        <end position="178"/>
    </location>
</feature>
<organism evidence="7 8">
    <name type="scientific">Bordetella ansorpii</name>
    <dbReference type="NCBI Taxonomy" id="288768"/>
    <lineage>
        <taxon>Bacteria</taxon>
        <taxon>Pseudomonadati</taxon>
        <taxon>Pseudomonadota</taxon>
        <taxon>Betaproteobacteria</taxon>
        <taxon>Burkholderiales</taxon>
        <taxon>Alcaligenaceae</taxon>
        <taxon>Bordetella</taxon>
    </lineage>
</organism>
<evidence type="ECO:0000256" key="3">
    <source>
        <dbReference type="ARBA" id="ARBA00023237"/>
    </source>
</evidence>
<keyword evidence="3 4" id="KW-0998">Cell outer membrane</keyword>
<sequence>MIARNPIRSVRILKTGLAALGIAAVLAGCSSGSKWGFPYKIDVQQGNWITQEQIALLQPGMSREQVRFALGSPMLTSVLHSDRWDYPYYYKPGYGDARERKFTVWFENDRLARWAGDEQPTLQPYQLDEDGRPIEQAPAAPADQAKSEPAAQPGAASAAQPAVAPDAKADAARAEAARQAEAQQSKAGQTTDSDQARQRQESSRQVTPNVVIQPPASTAPYSPGLPGSDAQPLR</sequence>
<feature type="domain" description="Outer membrane protein assembly factor BamE" evidence="6">
    <location>
        <begin position="46"/>
        <end position="114"/>
    </location>
</feature>
<dbReference type="PANTHER" id="PTHR37482">
    <property type="entry name" value="OUTER MEMBRANE PROTEIN ASSEMBLY FACTOR BAME"/>
    <property type="match status" value="1"/>
</dbReference>
<evidence type="ECO:0000313" key="8">
    <source>
        <dbReference type="Proteomes" id="UP000077037"/>
    </source>
</evidence>
<dbReference type="InterPro" id="IPR007450">
    <property type="entry name" value="BamE_dom"/>
</dbReference>
<feature type="region of interest" description="Disordered" evidence="5">
    <location>
        <begin position="138"/>
        <end position="234"/>
    </location>
</feature>
<gene>
    <name evidence="7" type="primary">omlA</name>
    <name evidence="4" type="synonym">bamE</name>
    <name evidence="7" type="ORF">SAMEA1982600_02652</name>
</gene>
<dbReference type="EMBL" id="FKBS01000014">
    <property type="protein sequence ID" value="SAI32713.1"/>
    <property type="molecule type" value="Genomic_DNA"/>
</dbReference>
<evidence type="ECO:0000256" key="4">
    <source>
        <dbReference type="HAMAP-Rule" id="MF_00925"/>
    </source>
</evidence>
<keyword evidence="1 4" id="KW-0732">Signal</keyword>
<feature type="compositionally biased region" description="Low complexity" evidence="5">
    <location>
        <begin position="149"/>
        <end position="166"/>
    </location>
</feature>
<dbReference type="Proteomes" id="UP000077037">
    <property type="component" value="Unassembled WGS sequence"/>
</dbReference>
<dbReference type="Gene3D" id="3.30.1450.10">
    <property type="match status" value="1"/>
</dbReference>
<dbReference type="AlphaFoldDB" id="A0A157PGR3"/>
<proteinExistence type="inferred from homology"/>
<comment type="similarity">
    <text evidence="4">Belongs to the BamE family.</text>
</comment>
<protein>
    <recommendedName>
        <fullName evidence="4">Outer membrane protein assembly factor BamE</fullName>
    </recommendedName>
</protein>
<comment type="subunit">
    <text evidence="4">Part of the Bam complex.</text>
</comment>
<keyword evidence="4" id="KW-0564">Palmitate</keyword>
<name>A0A157PGR3_9BORD</name>
<dbReference type="PANTHER" id="PTHR37482:SF1">
    <property type="entry name" value="OUTER MEMBRANE PROTEIN ASSEMBLY FACTOR BAME"/>
    <property type="match status" value="1"/>
</dbReference>
<comment type="function">
    <text evidence="4">Part of the outer membrane protein assembly complex, which is involved in assembly and insertion of beta-barrel proteins into the outer membrane.</text>
</comment>
<dbReference type="PROSITE" id="PS51257">
    <property type="entry name" value="PROKAR_LIPOPROTEIN"/>
    <property type="match status" value="1"/>
</dbReference>
<dbReference type="HAMAP" id="MF_00925">
    <property type="entry name" value="OM_assembly_BamE"/>
    <property type="match status" value="1"/>
</dbReference>
<dbReference type="InterPro" id="IPR037873">
    <property type="entry name" value="BamE-like"/>
</dbReference>
<comment type="subcellular location">
    <subcellularLocation>
        <location evidence="4">Cell outer membrane</location>
        <topology evidence="4">Lipid-anchor</topology>
    </subcellularLocation>
</comment>
<dbReference type="GO" id="GO:0051205">
    <property type="term" value="P:protein insertion into membrane"/>
    <property type="evidence" value="ECO:0007669"/>
    <property type="project" value="UniProtKB-UniRule"/>
</dbReference>
<evidence type="ECO:0000259" key="6">
    <source>
        <dbReference type="Pfam" id="PF04355"/>
    </source>
</evidence>
<dbReference type="Pfam" id="PF04355">
    <property type="entry name" value="BamE"/>
    <property type="match status" value="1"/>
</dbReference>